<keyword evidence="2" id="KW-1185">Reference proteome</keyword>
<sequence>MAATEGIFPTFFLSGFECSSFLWGKDKVRRDLNAELRHYQHADEDYAMLPPLGIAVAREGVPWPLVDKGDGRYDFSCIDPFLAAQRNHNILPIWDLCHYGYPDDLDPYSEAFITRFAAYARAAARHVARHAHHGPPCFTPVNEPTFWGYMGGEWGWCAPFGKTADERRRFTTMLARADIAACKAIRADLPDARFVHIDPLVWVVPPRDRPDLADEARRESYEDAYIAWDIISGLKHPEYGGSLGLIDILGFNNYSFGQMEYGGGGGPNTPLEPGDDRIRSVCDLLTEAWGKYRRPCIVAETSGLYGGRVDWLNDITCEALAAVNNGVELHGICLFPAVDMTDWHSGEWLHMGIADVEELPSGALMRTPFVPYVDALHGWQKRLHRVTGLDADPYDKPVTLEEIRAVARALKPQPDEAFH</sequence>
<keyword evidence="1" id="KW-0326">Glycosidase</keyword>
<dbReference type="EMBL" id="CP049871">
    <property type="protein sequence ID" value="QIL03294.1"/>
    <property type="molecule type" value="Genomic_DNA"/>
</dbReference>
<gene>
    <name evidence="1" type="ORF">G7078_04270</name>
</gene>
<dbReference type="GO" id="GO:0016798">
    <property type="term" value="F:hydrolase activity, acting on glycosyl bonds"/>
    <property type="evidence" value="ECO:0007669"/>
    <property type="project" value="UniProtKB-KW"/>
</dbReference>
<dbReference type="KEGG" id="ssin:G7078_04270"/>
<dbReference type="SUPFAM" id="SSF51445">
    <property type="entry name" value="(Trans)glycosidases"/>
    <property type="match status" value="1"/>
</dbReference>
<evidence type="ECO:0000313" key="2">
    <source>
        <dbReference type="Proteomes" id="UP000502502"/>
    </source>
</evidence>
<proteinExistence type="predicted"/>
<keyword evidence="1" id="KW-0378">Hydrolase</keyword>
<evidence type="ECO:0000313" key="1">
    <source>
        <dbReference type="EMBL" id="QIL03294.1"/>
    </source>
</evidence>
<dbReference type="AlphaFoldDB" id="A0A6G7ZQN4"/>
<name>A0A6G7ZQN4_9SPHN</name>
<accession>A0A6G7ZQN4</accession>
<reference evidence="1 2" key="1">
    <citation type="submission" date="2020-03" db="EMBL/GenBank/DDBJ databases">
        <title>Sphingomonas sp. nov., isolated from fish.</title>
        <authorList>
            <person name="Hyun D.-W."/>
            <person name="Bae J.-W."/>
        </authorList>
    </citation>
    <scope>NUCLEOTIDE SEQUENCE [LARGE SCALE GENOMIC DNA]</scope>
    <source>
        <strain evidence="1 2">HDW15C</strain>
    </source>
</reference>
<organism evidence="1 2">
    <name type="scientific">Sphingomonas sinipercae</name>
    <dbReference type="NCBI Taxonomy" id="2714944"/>
    <lineage>
        <taxon>Bacteria</taxon>
        <taxon>Pseudomonadati</taxon>
        <taxon>Pseudomonadota</taxon>
        <taxon>Alphaproteobacteria</taxon>
        <taxon>Sphingomonadales</taxon>
        <taxon>Sphingomonadaceae</taxon>
        <taxon>Sphingomonas</taxon>
    </lineage>
</organism>
<protein>
    <submittedName>
        <fullName evidence="1">B-glycosidase</fullName>
    </submittedName>
</protein>
<dbReference type="Proteomes" id="UP000502502">
    <property type="component" value="Chromosome"/>
</dbReference>
<dbReference type="Gene3D" id="3.20.20.80">
    <property type="entry name" value="Glycosidases"/>
    <property type="match status" value="1"/>
</dbReference>
<dbReference type="InterPro" id="IPR017853">
    <property type="entry name" value="GH"/>
</dbReference>